<feature type="transmembrane region" description="Helical" evidence="2">
    <location>
        <begin position="519"/>
        <end position="540"/>
    </location>
</feature>
<keyword evidence="2" id="KW-0472">Membrane</keyword>
<keyword evidence="2" id="KW-0812">Transmembrane</keyword>
<organism evidence="3 4">
    <name type="scientific">Sulfolobus tengchongensis</name>
    <dbReference type="NCBI Taxonomy" id="207809"/>
    <lineage>
        <taxon>Archaea</taxon>
        <taxon>Thermoproteota</taxon>
        <taxon>Thermoprotei</taxon>
        <taxon>Sulfolobales</taxon>
        <taxon>Sulfolobaceae</taxon>
        <taxon>Sulfolobus</taxon>
    </lineage>
</organism>
<dbReference type="GeneID" id="89336923"/>
<evidence type="ECO:0000256" key="1">
    <source>
        <dbReference type="SAM" id="MobiDB-lite"/>
    </source>
</evidence>
<evidence type="ECO:0000256" key="2">
    <source>
        <dbReference type="SAM" id="Phobius"/>
    </source>
</evidence>
<accession>A0AAX4KYZ0</accession>
<evidence type="ECO:0000313" key="3">
    <source>
        <dbReference type="EMBL" id="WWQ59637.1"/>
    </source>
</evidence>
<dbReference type="EMBL" id="CP146016">
    <property type="protein sequence ID" value="WWQ59637.1"/>
    <property type="molecule type" value="Genomic_DNA"/>
</dbReference>
<feature type="region of interest" description="Disordered" evidence="1">
    <location>
        <begin position="483"/>
        <end position="514"/>
    </location>
</feature>
<keyword evidence="2" id="KW-1133">Transmembrane helix</keyword>
<dbReference type="RefSeq" id="WP_338599027.1">
    <property type="nucleotide sequence ID" value="NZ_CP146016.1"/>
</dbReference>
<dbReference type="Proteomes" id="UP001432202">
    <property type="component" value="Chromosome"/>
</dbReference>
<evidence type="ECO:0000313" key="4">
    <source>
        <dbReference type="Proteomes" id="UP001432202"/>
    </source>
</evidence>
<protein>
    <submittedName>
        <fullName evidence="3">Type VII secretion EssA family protein</fullName>
    </submittedName>
</protein>
<gene>
    <name evidence="3" type="ORF">V6M85_09100</name>
</gene>
<proteinExistence type="predicted"/>
<reference evidence="3 4" key="1">
    <citation type="submission" date="2024-02" db="EMBL/GenBank/DDBJ databases">
        <title>STSV induces naive adaptation in Sulfolobus.</title>
        <authorList>
            <person name="Xiang X."/>
            <person name="Song M."/>
        </authorList>
    </citation>
    <scope>NUCLEOTIDE SEQUENCE [LARGE SCALE GENOMIC DNA]</scope>
    <source>
        <strain evidence="3 4">RT2</strain>
    </source>
</reference>
<keyword evidence="4" id="KW-1185">Reference proteome</keyword>
<name>A0AAX4KYZ0_9CREN</name>
<dbReference type="AlphaFoldDB" id="A0AAX4KYZ0"/>
<sequence length="543" mass="59163">MRWLNILPLLLIIISISSVISISADTSPVIHVYYARYDSVYRSNSIGVGPLNTNTVIYTVSSAIYNTTITQGKEFKVDNYNETTYILTFSSTPKNEEGYINISAYLNNTIFIKSNIPNLIRVIVNTANTSELIWAGFNTTEIHSYAYINGSGKVLLQFANGSTIVNETFNVRQNTTVSEHINLYLLSVSSVNIKTESIGELTVTAQLPRRYSPLLVNINYNGSENNITANGYIVTTAYFNGTLTPALVWKGEGLIPIMAGKGNIRANFETIEFYGENGTVLGYVHVSSIFGVINNGLGKLSSNINIAFTELKIVEVNGVKPIHSNFMGYVYINGVPVILTANEEGNLSSTGIVNVSHVVFVHAHKGILVEISVNSTVRFALLTDNNETYNVAVERPTLVNITHLNVNGNIHVAQEVLVNVTSTYIVFNVSVINNGSIVGVYKDINGTLVKLNSSNYFILNGKLVIFDDPVTTYYILYSAQQPTTTTSTSSSTTLSTSSSSLLSSSSLSTSSSSSSSNNLLYIIIAVIVIVIIIVAVVVLLRRR</sequence>